<gene>
    <name evidence="1" type="ORF">ColSpa_01925</name>
</gene>
<organism evidence="1 2">
    <name type="scientific">Colletotrichum spaethianum</name>
    <dbReference type="NCBI Taxonomy" id="700344"/>
    <lineage>
        <taxon>Eukaryota</taxon>
        <taxon>Fungi</taxon>
        <taxon>Dikarya</taxon>
        <taxon>Ascomycota</taxon>
        <taxon>Pezizomycotina</taxon>
        <taxon>Sordariomycetes</taxon>
        <taxon>Hypocreomycetidae</taxon>
        <taxon>Glomerellales</taxon>
        <taxon>Glomerellaceae</taxon>
        <taxon>Colletotrichum</taxon>
        <taxon>Colletotrichum spaethianum species complex</taxon>
    </lineage>
</organism>
<dbReference type="AlphaFoldDB" id="A0AA37L841"/>
<evidence type="ECO:0000313" key="1">
    <source>
        <dbReference type="EMBL" id="GKT41744.1"/>
    </source>
</evidence>
<comment type="caution">
    <text evidence="1">The sequence shown here is derived from an EMBL/GenBank/DDBJ whole genome shotgun (WGS) entry which is preliminary data.</text>
</comment>
<reference evidence="1 2" key="1">
    <citation type="submission" date="2022-03" db="EMBL/GenBank/DDBJ databases">
        <title>Genome data of Colletotrichum spp.</title>
        <authorList>
            <person name="Utami Y.D."/>
            <person name="Hiruma K."/>
        </authorList>
    </citation>
    <scope>NUCLEOTIDE SEQUENCE [LARGE SCALE GENOMIC DNA]</scope>
    <source>
        <strain evidence="1 2">MAFF 239500</strain>
    </source>
</reference>
<dbReference type="Proteomes" id="UP001055115">
    <property type="component" value="Unassembled WGS sequence"/>
</dbReference>
<sequence>MSTVAAITEITSLSAALSSTAKRLPPGLSFLAPRCVLLSAAILLHDTYSCPAGHDGRLRSQEETAQQIHSVEALTNASKDVAALAEELLLFILSMEKDGSGGGDSVSDVSPLILDSLYGAANTLAWLVREEGLAQYEDGANSIKRCLERLGVRWGLAGEYGRMLEQQDFAYMMQNKGLLTLRAF</sequence>
<protein>
    <submittedName>
        <fullName evidence="1">Uncharacterized protein</fullName>
    </submittedName>
</protein>
<accession>A0AA37L841</accession>
<evidence type="ECO:0000313" key="2">
    <source>
        <dbReference type="Proteomes" id="UP001055115"/>
    </source>
</evidence>
<dbReference type="EMBL" id="BQXU01000003">
    <property type="protein sequence ID" value="GKT41744.1"/>
    <property type="molecule type" value="Genomic_DNA"/>
</dbReference>
<dbReference type="RefSeq" id="XP_049124094.1">
    <property type="nucleotide sequence ID" value="XM_049268137.1"/>
</dbReference>
<keyword evidence="2" id="KW-1185">Reference proteome</keyword>
<proteinExistence type="predicted"/>
<dbReference type="GeneID" id="73322727"/>
<name>A0AA37L841_9PEZI</name>